<keyword evidence="10" id="KW-0496">Mitochondrion</keyword>
<reference evidence="20" key="1">
    <citation type="submission" date="2022-02" db="EMBL/GenBank/DDBJ databases">
        <authorList>
            <person name="Henning P.M."/>
            <person name="McCubbin A.G."/>
            <person name="Shore J.S."/>
        </authorList>
    </citation>
    <scope>NUCLEOTIDE SEQUENCE</scope>
    <source>
        <strain evidence="20">F60SS</strain>
        <tissue evidence="20">Leaves</tissue>
    </source>
</reference>
<evidence type="ECO:0000256" key="15">
    <source>
        <dbReference type="ARBA" id="ARBA00064709"/>
    </source>
</evidence>
<feature type="domain" description="Thioesterase" evidence="19">
    <location>
        <begin position="57"/>
        <end position="131"/>
    </location>
</feature>
<keyword evidence="7" id="KW-0378">Hydrolase</keyword>
<gene>
    <name evidence="20" type="ORF">Tsubulata_033101</name>
</gene>
<evidence type="ECO:0000256" key="5">
    <source>
        <dbReference type="ARBA" id="ARBA00008324"/>
    </source>
</evidence>
<evidence type="ECO:0000256" key="2">
    <source>
        <dbReference type="ARBA" id="ARBA00004173"/>
    </source>
</evidence>
<keyword evidence="12" id="KW-0539">Nucleus</keyword>
<evidence type="ECO:0000313" key="21">
    <source>
        <dbReference type="Proteomes" id="UP001141552"/>
    </source>
</evidence>
<reference evidence="20" key="2">
    <citation type="journal article" date="2023" name="Plants (Basel)">
        <title>Annotation of the Turnera subulata (Passifloraceae) Draft Genome Reveals the S-Locus Evolved after the Divergence of Turneroideae from Passifloroideae in a Stepwise Manner.</title>
        <authorList>
            <person name="Henning P.M."/>
            <person name="Roalson E.H."/>
            <person name="Mir W."/>
            <person name="McCubbin A.G."/>
            <person name="Shore J.S."/>
        </authorList>
    </citation>
    <scope>NUCLEOTIDE SEQUENCE</scope>
    <source>
        <strain evidence="20">F60SS</strain>
    </source>
</reference>
<evidence type="ECO:0000256" key="9">
    <source>
        <dbReference type="ARBA" id="ARBA00023098"/>
    </source>
</evidence>
<evidence type="ECO:0000256" key="16">
    <source>
        <dbReference type="ARBA" id="ARBA00067273"/>
    </source>
</evidence>
<dbReference type="Gene3D" id="3.10.129.10">
    <property type="entry name" value="Hotdog Thioesterase"/>
    <property type="match status" value="1"/>
</dbReference>
<sequence length="153" mass="16770">MEEDAVAARATKLLYDISKGAHHEIEAIALGGVKVVEAYKGYFRCSFVVTELQSDGNGNWSFGAMATLVDNVGQMGIYTLTGDFRVSVDFTMSFFSTAKIQEEVELEAKVVGNIERITSVVVEVRRKSNGELIALGKQWMAAKSNLQRVVSNL</sequence>
<evidence type="ECO:0000256" key="10">
    <source>
        <dbReference type="ARBA" id="ARBA00023128"/>
    </source>
</evidence>
<evidence type="ECO:0000256" key="6">
    <source>
        <dbReference type="ARBA" id="ARBA00022490"/>
    </source>
</evidence>
<keyword evidence="11" id="KW-0206">Cytoskeleton</keyword>
<dbReference type="SUPFAM" id="SSF54637">
    <property type="entry name" value="Thioesterase/thiol ester dehydrase-isomerase"/>
    <property type="match status" value="1"/>
</dbReference>
<comment type="function">
    <text evidence="14">Catalyzes the hydrolysis of acyl-CoAs into free fatty acids and coenzyme A (CoASH), regulating their respective intracellular levels. Has acyl-CoA thioesterase activity towards medium (C12) and long-chain (C18) fatty acyl-CoA substrates. Can also hydrolyze 3-hydroxyphenylacetyl-CoA and 3,4-dihydroxyphenylacetyl-CoA (in vitro). May play a role in controlling adaptive thermogenesis.</text>
</comment>
<evidence type="ECO:0000256" key="7">
    <source>
        <dbReference type="ARBA" id="ARBA00022801"/>
    </source>
</evidence>
<keyword evidence="9" id="KW-0443">Lipid metabolism</keyword>
<evidence type="ECO:0000256" key="3">
    <source>
        <dbReference type="ARBA" id="ARBA00004186"/>
    </source>
</evidence>
<evidence type="ECO:0000256" key="13">
    <source>
        <dbReference type="ARBA" id="ARBA00052976"/>
    </source>
</evidence>
<dbReference type="GO" id="GO:0005739">
    <property type="term" value="C:mitochondrion"/>
    <property type="evidence" value="ECO:0007669"/>
    <property type="project" value="UniProtKB-SubCell"/>
</dbReference>
<dbReference type="GO" id="GO:0005819">
    <property type="term" value="C:spindle"/>
    <property type="evidence" value="ECO:0007669"/>
    <property type="project" value="UniProtKB-SubCell"/>
</dbReference>
<dbReference type="GO" id="GO:0005829">
    <property type="term" value="C:cytosol"/>
    <property type="evidence" value="ECO:0007669"/>
    <property type="project" value="UniProtKB-SubCell"/>
</dbReference>
<organism evidence="20 21">
    <name type="scientific">Turnera subulata</name>
    <dbReference type="NCBI Taxonomy" id="218843"/>
    <lineage>
        <taxon>Eukaryota</taxon>
        <taxon>Viridiplantae</taxon>
        <taxon>Streptophyta</taxon>
        <taxon>Embryophyta</taxon>
        <taxon>Tracheophyta</taxon>
        <taxon>Spermatophyta</taxon>
        <taxon>Magnoliopsida</taxon>
        <taxon>eudicotyledons</taxon>
        <taxon>Gunneridae</taxon>
        <taxon>Pentapetalae</taxon>
        <taxon>rosids</taxon>
        <taxon>fabids</taxon>
        <taxon>Malpighiales</taxon>
        <taxon>Passifloraceae</taxon>
        <taxon>Turnera</taxon>
    </lineage>
</organism>
<evidence type="ECO:0000256" key="1">
    <source>
        <dbReference type="ARBA" id="ARBA00004123"/>
    </source>
</evidence>
<dbReference type="Pfam" id="PF03061">
    <property type="entry name" value="4HBT"/>
    <property type="match status" value="1"/>
</dbReference>
<dbReference type="Proteomes" id="UP001141552">
    <property type="component" value="Unassembled WGS sequence"/>
</dbReference>
<comment type="similarity">
    <text evidence="5">Belongs to the thioesterase PaaI family.</text>
</comment>
<dbReference type="EMBL" id="JAKUCV010007296">
    <property type="protein sequence ID" value="KAJ4824004.1"/>
    <property type="molecule type" value="Genomic_DNA"/>
</dbReference>
<evidence type="ECO:0000256" key="17">
    <source>
        <dbReference type="ARBA" id="ARBA00081533"/>
    </source>
</evidence>
<protein>
    <recommendedName>
        <fullName evidence="16">Acyl-coenzyme A thioesterase 13</fullName>
    </recommendedName>
    <alternativeName>
        <fullName evidence="17">Hotdog-fold thioesterase superfamily member 2</fullName>
    </alternativeName>
    <alternativeName>
        <fullName evidence="18">Thioesterase superfamily member 2</fullName>
    </alternativeName>
</protein>
<proteinExistence type="inferred from homology"/>
<dbReference type="PANTHER" id="PTHR21660">
    <property type="entry name" value="THIOESTERASE SUPERFAMILY MEMBER-RELATED"/>
    <property type="match status" value="1"/>
</dbReference>
<keyword evidence="8" id="KW-0007">Acetylation</keyword>
<evidence type="ECO:0000313" key="20">
    <source>
        <dbReference type="EMBL" id="KAJ4824004.1"/>
    </source>
</evidence>
<dbReference type="InterPro" id="IPR029069">
    <property type="entry name" value="HotDog_dom_sf"/>
</dbReference>
<accession>A0A9Q0F4M2</accession>
<dbReference type="GO" id="GO:0005634">
    <property type="term" value="C:nucleus"/>
    <property type="evidence" value="ECO:0007669"/>
    <property type="project" value="UniProtKB-SubCell"/>
</dbReference>
<name>A0A9Q0F4M2_9ROSI</name>
<keyword evidence="6" id="KW-0963">Cytoplasm</keyword>
<dbReference type="InterPro" id="IPR006683">
    <property type="entry name" value="Thioestr_dom"/>
</dbReference>
<evidence type="ECO:0000259" key="19">
    <source>
        <dbReference type="Pfam" id="PF03061"/>
    </source>
</evidence>
<evidence type="ECO:0000256" key="12">
    <source>
        <dbReference type="ARBA" id="ARBA00023242"/>
    </source>
</evidence>
<comment type="subunit">
    <text evidence="15">Homotetramer. Interacts with PCTP.</text>
</comment>
<dbReference type="InterPro" id="IPR039298">
    <property type="entry name" value="ACOT13"/>
</dbReference>
<evidence type="ECO:0000256" key="18">
    <source>
        <dbReference type="ARBA" id="ARBA00083956"/>
    </source>
</evidence>
<evidence type="ECO:0000256" key="11">
    <source>
        <dbReference type="ARBA" id="ARBA00023212"/>
    </source>
</evidence>
<comment type="catalytic activity">
    <reaction evidence="13">
        <text>a fatty acyl-CoA + H2O = a fatty acid + CoA + H(+)</text>
        <dbReference type="Rhea" id="RHEA:16781"/>
        <dbReference type="ChEBI" id="CHEBI:15377"/>
        <dbReference type="ChEBI" id="CHEBI:15378"/>
        <dbReference type="ChEBI" id="CHEBI:28868"/>
        <dbReference type="ChEBI" id="CHEBI:57287"/>
        <dbReference type="ChEBI" id="CHEBI:77636"/>
    </reaction>
    <physiologicalReaction direction="left-to-right" evidence="13">
        <dbReference type="Rhea" id="RHEA:16782"/>
    </physiologicalReaction>
</comment>
<dbReference type="OrthoDB" id="46529at2759"/>
<evidence type="ECO:0000256" key="14">
    <source>
        <dbReference type="ARBA" id="ARBA00058205"/>
    </source>
</evidence>
<dbReference type="GO" id="GO:0047617">
    <property type="term" value="F:fatty acyl-CoA hydrolase activity"/>
    <property type="evidence" value="ECO:0007669"/>
    <property type="project" value="InterPro"/>
</dbReference>
<keyword evidence="21" id="KW-1185">Reference proteome</keyword>
<comment type="subcellular location">
    <subcellularLocation>
        <location evidence="3">Cytoplasm</location>
        <location evidence="3">Cytoskeleton</location>
        <location evidence="3">Spindle</location>
    </subcellularLocation>
    <subcellularLocation>
        <location evidence="4">Cytoplasm</location>
        <location evidence="4">Cytosol</location>
    </subcellularLocation>
    <subcellularLocation>
        <location evidence="2">Mitochondrion</location>
    </subcellularLocation>
    <subcellularLocation>
        <location evidence="1">Nucleus</location>
    </subcellularLocation>
</comment>
<dbReference type="FunFam" id="3.10.129.10:FF:000021">
    <property type="entry name" value="Acyl-coenzyme A thioesterase 13"/>
    <property type="match status" value="1"/>
</dbReference>
<dbReference type="AlphaFoldDB" id="A0A9Q0F4M2"/>
<evidence type="ECO:0000256" key="8">
    <source>
        <dbReference type="ARBA" id="ARBA00022990"/>
    </source>
</evidence>
<dbReference type="PANTHER" id="PTHR21660:SF1">
    <property type="entry name" value="ACYL-COENZYME A THIOESTERASE 13"/>
    <property type="match status" value="1"/>
</dbReference>
<evidence type="ECO:0000256" key="4">
    <source>
        <dbReference type="ARBA" id="ARBA00004514"/>
    </source>
</evidence>
<dbReference type="GO" id="GO:0006629">
    <property type="term" value="P:lipid metabolic process"/>
    <property type="evidence" value="ECO:0007669"/>
    <property type="project" value="UniProtKB-KW"/>
</dbReference>
<dbReference type="CDD" id="cd03443">
    <property type="entry name" value="PaaI_thioesterase"/>
    <property type="match status" value="1"/>
</dbReference>
<comment type="caution">
    <text evidence="20">The sequence shown here is derived from an EMBL/GenBank/DDBJ whole genome shotgun (WGS) entry which is preliminary data.</text>
</comment>